<feature type="chain" id="PRO_5020444939" description="MAM domain-containing protein" evidence="1">
    <location>
        <begin position="26"/>
        <end position="521"/>
    </location>
</feature>
<dbReference type="AlphaFoldDB" id="A0A4P2QHW3"/>
<dbReference type="GO" id="GO:0016020">
    <property type="term" value="C:membrane"/>
    <property type="evidence" value="ECO:0007669"/>
    <property type="project" value="InterPro"/>
</dbReference>
<gene>
    <name evidence="3" type="ORF">SOCE836_012660</name>
</gene>
<dbReference type="Gene3D" id="2.60.120.200">
    <property type="match status" value="1"/>
</dbReference>
<dbReference type="PROSITE" id="PS50060">
    <property type="entry name" value="MAM_2"/>
    <property type="match status" value="1"/>
</dbReference>
<name>A0A4P2QHW3_SORCE</name>
<proteinExistence type="predicted"/>
<dbReference type="InterPro" id="IPR000998">
    <property type="entry name" value="MAM_dom"/>
</dbReference>
<evidence type="ECO:0000256" key="1">
    <source>
        <dbReference type="SAM" id="SignalP"/>
    </source>
</evidence>
<accession>A0A4P2QHW3</accession>
<evidence type="ECO:0000313" key="3">
    <source>
        <dbReference type="EMBL" id="AUX29178.1"/>
    </source>
</evidence>
<dbReference type="Proteomes" id="UP000295497">
    <property type="component" value="Chromosome"/>
</dbReference>
<protein>
    <recommendedName>
        <fullName evidence="2">MAM domain-containing protein</fullName>
    </recommendedName>
</protein>
<dbReference type="InterPro" id="IPR013320">
    <property type="entry name" value="ConA-like_dom_sf"/>
</dbReference>
<dbReference type="SUPFAM" id="SSF49899">
    <property type="entry name" value="Concanavalin A-like lectins/glucanases"/>
    <property type="match status" value="1"/>
</dbReference>
<sequence>MTRWIPWVIAAVALTDLGCSTATSAGSSGAAGDGGAPGASGASGASGGGSGGGAGAPCEIDCSLVPTPQCMAAVCNEATRKCELVPSAGGEPCDDRDACTVGEACADGVCQGGAQEDCGIEPDSCHVVTCVDARGEPRCGVEPKEDGASCVTEDRCVLSAACADGACVGTQRDCFFFQVPDSCHVGECNPATGACEAVPGNEGAPCADSGDLCMVGKTCQSGRCEGGVPKDCSALSVGCNDGACDPGSGNCYAEPIAPGGACLSGTDECNRGVCDEHGACISIPTPGASCSSRTVGCTRGVCSDAGVCTARSVPDGGVCVDGDWCTVGESCLAGVCQGGGAAATPAVYFRDTFESNAAGWELGPTWQIGAAAASTGQTYGHADPALDHTETPDNGVAGVVIGGNAPPGVHPYFYLTSPVINADVEGGVYLTFWRFLNSDEAPHMTNRVEVYDGVRWKVLFESGTYPGVRDPAWTKIRYDLTPHKSARLRIRFGYEIGRDSFVDTVSSWNIDDVEIANAACP</sequence>
<organism evidence="3 4">
    <name type="scientific">Sorangium cellulosum</name>
    <name type="common">Polyangium cellulosum</name>
    <dbReference type="NCBI Taxonomy" id="56"/>
    <lineage>
        <taxon>Bacteria</taxon>
        <taxon>Pseudomonadati</taxon>
        <taxon>Myxococcota</taxon>
        <taxon>Polyangia</taxon>
        <taxon>Polyangiales</taxon>
        <taxon>Polyangiaceae</taxon>
        <taxon>Sorangium</taxon>
    </lineage>
</organism>
<dbReference type="RefSeq" id="WP_129573392.1">
    <property type="nucleotide sequence ID" value="NZ_CP012672.1"/>
</dbReference>
<feature type="domain" description="MAM" evidence="2">
    <location>
        <begin position="349"/>
        <end position="521"/>
    </location>
</feature>
<keyword evidence="1" id="KW-0732">Signal</keyword>
<evidence type="ECO:0000313" key="4">
    <source>
        <dbReference type="Proteomes" id="UP000295497"/>
    </source>
</evidence>
<reference evidence="3 4" key="1">
    <citation type="submission" date="2015-09" db="EMBL/GenBank/DDBJ databases">
        <title>Sorangium comparison.</title>
        <authorList>
            <person name="Zaburannyi N."/>
            <person name="Bunk B."/>
            <person name="Overmann J."/>
            <person name="Mueller R."/>
        </authorList>
    </citation>
    <scope>NUCLEOTIDE SEQUENCE [LARGE SCALE GENOMIC DNA]</scope>
    <source>
        <strain evidence="3 4">So ce836</strain>
    </source>
</reference>
<feature type="signal peptide" evidence="1">
    <location>
        <begin position="1"/>
        <end position="25"/>
    </location>
</feature>
<evidence type="ECO:0000259" key="2">
    <source>
        <dbReference type="PROSITE" id="PS50060"/>
    </source>
</evidence>
<dbReference type="EMBL" id="CP012672">
    <property type="protein sequence ID" value="AUX29178.1"/>
    <property type="molecule type" value="Genomic_DNA"/>
</dbReference>